<evidence type="ECO:0000313" key="2">
    <source>
        <dbReference type="EMBL" id="TLX42705.1"/>
    </source>
</evidence>
<dbReference type="OrthoDB" id="8159109at2"/>
<evidence type="ECO:0000313" key="3">
    <source>
        <dbReference type="Proteomes" id="UP000305131"/>
    </source>
</evidence>
<proteinExistence type="predicted"/>
<dbReference type="Proteomes" id="UP000305131">
    <property type="component" value="Unassembled WGS sequence"/>
</dbReference>
<keyword evidence="1" id="KW-0472">Membrane</keyword>
<dbReference type="AlphaFoldDB" id="A0A6C1KEP3"/>
<gene>
    <name evidence="2" type="ORF">FBQ73_13850</name>
</gene>
<evidence type="ECO:0000256" key="1">
    <source>
        <dbReference type="SAM" id="Phobius"/>
    </source>
</evidence>
<sequence>MSADAGGAAYACFPRLGGAGVRLELAPPVLEYAVGPKEGRLALAEVTSVTLRFLPAKFANHSFEIELSGRDGTRLKTGSSSRISLTGVRDQGADYAAFVRALHGALAKAGSGASFIGGYGPWRFALMVAVGLAALAGLAAVLGFALREEQWSMALFLGVMGAFVVWPTAQMIWRNRPVRYTPDAIPAHLLPA</sequence>
<dbReference type="RefSeq" id="WP_138400063.1">
    <property type="nucleotide sequence ID" value="NZ_JBAFVI010000004.1"/>
</dbReference>
<dbReference type="EMBL" id="VAUP01000028">
    <property type="protein sequence ID" value="TLX42705.1"/>
    <property type="molecule type" value="Genomic_DNA"/>
</dbReference>
<protein>
    <submittedName>
        <fullName evidence="2">Uncharacterized protein</fullName>
    </submittedName>
</protein>
<organism evidence="2 3">
    <name type="scientific">Xanthobacter autotrophicus</name>
    <dbReference type="NCBI Taxonomy" id="280"/>
    <lineage>
        <taxon>Bacteria</taxon>
        <taxon>Pseudomonadati</taxon>
        <taxon>Pseudomonadota</taxon>
        <taxon>Alphaproteobacteria</taxon>
        <taxon>Hyphomicrobiales</taxon>
        <taxon>Xanthobacteraceae</taxon>
        <taxon>Xanthobacter</taxon>
    </lineage>
</organism>
<keyword evidence="1" id="KW-0812">Transmembrane</keyword>
<reference evidence="2 3" key="1">
    <citation type="submission" date="2019-05" db="EMBL/GenBank/DDBJ databases">
        <authorList>
            <person name="Zhou X."/>
        </authorList>
    </citation>
    <scope>NUCLEOTIDE SEQUENCE [LARGE SCALE GENOMIC DNA]</scope>
    <source>
        <strain evidence="2 3">DSM 432</strain>
    </source>
</reference>
<accession>A0A6C1KEP3</accession>
<keyword evidence="1" id="KW-1133">Transmembrane helix</keyword>
<dbReference type="GeneID" id="95774540"/>
<name>A0A6C1KEP3_XANAU</name>
<feature type="transmembrane region" description="Helical" evidence="1">
    <location>
        <begin position="124"/>
        <end position="145"/>
    </location>
</feature>
<feature type="transmembrane region" description="Helical" evidence="1">
    <location>
        <begin position="151"/>
        <end position="169"/>
    </location>
</feature>
<comment type="caution">
    <text evidence="2">The sequence shown here is derived from an EMBL/GenBank/DDBJ whole genome shotgun (WGS) entry which is preliminary data.</text>
</comment>